<name>A0ACC1HH64_9FUNG</name>
<gene>
    <name evidence="1" type="ORF">EV182_000315</name>
</gene>
<dbReference type="Proteomes" id="UP001145114">
    <property type="component" value="Unassembled WGS sequence"/>
</dbReference>
<keyword evidence="2" id="KW-1185">Reference proteome</keyword>
<sequence>MFQSVVYALKTNPTGQALFDSLGLTQLSRFWPYILLSALFFHVLSILSDPLSHLIFGAAYAKLPKHKRHSWGIRVASHAHAIFTILASIPIFNSPPLVEDRVFGYTDYASMVYSVVCGYFLWDLFLCITEFQSYGLGFLFHAISALSVYIQGFRPCLQYYGPRFLMLELTTIPLNHHWFMEKLDIGGVLPIVNGVTLAVLYFAVRVVYSTYISYCVFLDLAAVGDLVPTWLHYIYRISNVTSCLLNYFWFYKLVLGFYRRVATMGGGKQQSKAKLQ</sequence>
<organism evidence="1 2">
    <name type="scientific">Spiromyces aspiralis</name>
    <dbReference type="NCBI Taxonomy" id="68401"/>
    <lineage>
        <taxon>Eukaryota</taxon>
        <taxon>Fungi</taxon>
        <taxon>Fungi incertae sedis</taxon>
        <taxon>Zoopagomycota</taxon>
        <taxon>Kickxellomycotina</taxon>
        <taxon>Kickxellomycetes</taxon>
        <taxon>Kickxellales</taxon>
        <taxon>Kickxellaceae</taxon>
        <taxon>Spiromyces</taxon>
    </lineage>
</organism>
<evidence type="ECO:0000313" key="1">
    <source>
        <dbReference type="EMBL" id="KAJ1675928.1"/>
    </source>
</evidence>
<evidence type="ECO:0000313" key="2">
    <source>
        <dbReference type="Proteomes" id="UP001145114"/>
    </source>
</evidence>
<comment type="caution">
    <text evidence="1">The sequence shown here is derived from an EMBL/GenBank/DDBJ whole genome shotgun (WGS) entry which is preliminary data.</text>
</comment>
<dbReference type="EMBL" id="JAMZIH010005152">
    <property type="protein sequence ID" value="KAJ1675928.1"/>
    <property type="molecule type" value="Genomic_DNA"/>
</dbReference>
<accession>A0ACC1HH64</accession>
<protein>
    <submittedName>
        <fullName evidence="1">Uncharacterized protein</fullName>
    </submittedName>
</protein>
<proteinExistence type="predicted"/>
<reference evidence="1" key="1">
    <citation type="submission" date="2022-06" db="EMBL/GenBank/DDBJ databases">
        <title>Phylogenomic reconstructions and comparative analyses of Kickxellomycotina fungi.</title>
        <authorList>
            <person name="Reynolds N.K."/>
            <person name="Stajich J.E."/>
            <person name="Barry K."/>
            <person name="Grigoriev I.V."/>
            <person name="Crous P."/>
            <person name="Smith M.E."/>
        </authorList>
    </citation>
    <scope>NUCLEOTIDE SEQUENCE</scope>
    <source>
        <strain evidence="1">RSA 2271</strain>
    </source>
</reference>